<dbReference type="InterPro" id="IPR001451">
    <property type="entry name" value="Hexapep"/>
</dbReference>
<dbReference type="Pfam" id="PF14602">
    <property type="entry name" value="Hexapep_2"/>
    <property type="match status" value="2"/>
</dbReference>
<proteinExistence type="predicted"/>
<evidence type="ECO:0000313" key="2">
    <source>
        <dbReference type="Proteomes" id="UP000177039"/>
    </source>
</evidence>
<dbReference type="PANTHER" id="PTHR43300">
    <property type="entry name" value="ACETYLTRANSFERASE"/>
    <property type="match status" value="1"/>
</dbReference>
<name>A0A1F5H6K9_9BACT</name>
<dbReference type="PANTHER" id="PTHR43300:SF11">
    <property type="entry name" value="ACETYLTRANSFERASE RV3034C-RELATED"/>
    <property type="match status" value="1"/>
</dbReference>
<dbReference type="Gene3D" id="2.160.10.10">
    <property type="entry name" value="Hexapeptide repeat proteins"/>
    <property type="match status" value="1"/>
</dbReference>
<evidence type="ECO:0008006" key="3">
    <source>
        <dbReference type="Google" id="ProtNLM"/>
    </source>
</evidence>
<comment type="caution">
    <text evidence="1">The sequence shown here is derived from an EMBL/GenBank/DDBJ whole genome shotgun (WGS) entry which is preliminary data.</text>
</comment>
<accession>A0A1F5H6K9</accession>
<dbReference type="Proteomes" id="UP000177039">
    <property type="component" value="Unassembled WGS sequence"/>
</dbReference>
<sequence length="184" mass="20134">MKAIDEVGIRKTIRFLVYSGFQVAYHNLIDHLLYFSHTRKLFLSALGAKIGPNSIMMNVHFVNWHHAGPGGFTVGKDCFIGDETTIDLYDSVTLEDQVTLAQRVTVLTHLNVGYKDHPLQKFFPKSSKPVLFKKGCVVATGAIVLPGVTISEKSFVAAGSVVTKNVPPQTLIAGIPAKVIRKIS</sequence>
<evidence type="ECO:0000313" key="1">
    <source>
        <dbReference type="EMBL" id="OGD99664.1"/>
    </source>
</evidence>
<dbReference type="SUPFAM" id="SSF51161">
    <property type="entry name" value="Trimeric LpxA-like enzymes"/>
    <property type="match status" value="1"/>
</dbReference>
<dbReference type="AlphaFoldDB" id="A0A1F5H6K9"/>
<dbReference type="EMBL" id="MFBT01000012">
    <property type="protein sequence ID" value="OGD99664.1"/>
    <property type="molecule type" value="Genomic_DNA"/>
</dbReference>
<reference evidence="1 2" key="1">
    <citation type="journal article" date="2016" name="Nat. Commun.">
        <title>Thousands of microbial genomes shed light on interconnected biogeochemical processes in an aquifer system.</title>
        <authorList>
            <person name="Anantharaman K."/>
            <person name="Brown C.T."/>
            <person name="Hug L.A."/>
            <person name="Sharon I."/>
            <person name="Castelle C.J."/>
            <person name="Probst A.J."/>
            <person name="Thomas B.C."/>
            <person name="Singh A."/>
            <person name="Wilkins M.J."/>
            <person name="Karaoz U."/>
            <person name="Brodie E.L."/>
            <person name="Williams K.H."/>
            <person name="Hubbard S.S."/>
            <person name="Banfield J.F."/>
        </authorList>
    </citation>
    <scope>NUCLEOTIDE SEQUENCE [LARGE SCALE GENOMIC DNA]</scope>
</reference>
<dbReference type="CDD" id="cd04647">
    <property type="entry name" value="LbH_MAT_like"/>
    <property type="match status" value="1"/>
</dbReference>
<protein>
    <recommendedName>
        <fullName evidence="3">Acetyltransferase</fullName>
    </recommendedName>
</protein>
<dbReference type="InterPro" id="IPR050179">
    <property type="entry name" value="Trans_hexapeptide_repeat"/>
</dbReference>
<dbReference type="InterPro" id="IPR011004">
    <property type="entry name" value="Trimer_LpxA-like_sf"/>
</dbReference>
<organism evidence="1 2">
    <name type="scientific">Candidatus Curtissbacteria bacterium RIFCSPLOWO2_01_FULL_42_50</name>
    <dbReference type="NCBI Taxonomy" id="1797730"/>
    <lineage>
        <taxon>Bacteria</taxon>
        <taxon>Candidatus Curtissiibacteriota</taxon>
    </lineage>
</organism>
<gene>
    <name evidence="1" type="ORF">A3B54_03175</name>
</gene>